<dbReference type="EMBL" id="CP048409">
    <property type="protein sequence ID" value="QIA08577.1"/>
    <property type="molecule type" value="Genomic_DNA"/>
</dbReference>
<keyword evidence="2" id="KW-0121">Carboxypeptidase</keyword>
<protein>
    <submittedName>
        <fullName evidence="2">Carboxypeptidase-like regulatory domain-containing protein</fullName>
    </submittedName>
</protein>
<dbReference type="InterPro" id="IPR043741">
    <property type="entry name" value="DUF5686"/>
</dbReference>
<keyword evidence="3" id="KW-1185">Reference proteome</keyword>
<dbReference type="InterPro" id="IPR008969">
    <property type="entry name" value="CarboxyPept-like_regulatory"/>
</dbReference>
<dbReference type="Pfam" id="PF13715">
    <property type="entry name" value="CarbopepD_reg_2"/>
    <property type="match status" value="1"/>
</dbReference>
<dbReference type="GO" id="GO:0004180">
    <property type="term" value="F:carboxypeptidase activity"/>
    <property type="evidence" value="ECO:0007669"/>
    <property type="project" value="UniProtKB-KW"/>
</dbReference>
<sequence>MGNNIRLTILLLLSVFVSHAADKATEISGTVYDKETNEPIPFVNVWVKGTTLGTITDIEGHFILSATIDADISFSSVGYKKQEIKLTPQLSIPLEIYLIPDVQQIGEIKVKPEESRAKVLFRKILEHKKENRDKVENYNDYKTFDRTSVYMAIDSTSKVNRIIPNMNEVTMKLDDRDIRFSPIYMAELGTLTRNTKDSIVYNKKDGIFPKLNQTIESLILLNVVIDLDFYKDQINILGRGIISPLSNSARLHYDLYLNDSTFIDSVWHYNFSFTPKNKFNPLFTGRFTVEGKNFALTSIYAYVQEEANINFVNGYRSNVQYRKDEDGTWFYDNQQISLNLSLMLNKDTVSRYGSQRIDQISSGNWMVNKITQYSTSNHLDEIRGYNWRSQPEFSASLMSDGTYERVDKLKENQFVRGIDAIGGMVLTSYIDMGKIELGPVFDIYSTNAIEGQRFSLPFRTGEKMWQRFTVGGFLGYGTRNKELKYGLNFGWQLTPDDKFILYGNYSDDYNLVSQDKYLRFIKKNPNTRGNGNFIAALTSREENPYLQQEKKGRVNIEYNTDNVILEGGAYFSSNYSTPSIHYVNDGVDYKHYSAYGALFNARLAFGQYYDQYYFMRVYYIDQTPVINLSWDIGQASVPGDNTPDFGMYSHFHGSVVGKVNWGPTFMRYMVNGGYLFGDAPYDLLDMPVGSQSLGFAKYRFNLLHQASFAHNVYTNVHVDWVGGGIILNKFPLIRRLKLREMVSLKAHYGDRTSSYKPIFDLPTAYSQDLTAPYAELGVGITNIFKVLRVEYIHQLGSTYRNRSFTDNSGIRFRAEMSF</sequence>
<dbReference type="Gene3D" id="2.60.40.1120">
    <property type="entry name" value="Carboxypeptidase-like, regulatory domain"/>
    <property type="match status" value="1"/>
</dbReference>
<evidence type="ECO:0000313" key="3">
    <source>
        <dbReference type="Proteomes" id="UP000474630"/>
    </source>
</evidence>
<keyword evidence="1" id="KW-0732">Signal</keyword>
<accession>A0A6C0RET1</accession>
<keyword evidence="2" id="KW-0378">Hydrolase</keyword>
<name>A0A6C0RET1_9BACT</name>
<gene>
    <name evidence="2" type="ORF">G0Q07_13005</name>
</gene>
<dbReference type="Proteomes" id="UP000474630">
    <property type="component" value="Chromosome"/>
</dbReference>
<dbReference type="SUPFAM" id="SSF49464">
    <property type="entry name" value="Carboxypeptidase regulatory domain-like"/>
    <property type="match status" value="1"/>
</dbReference>
<proteinExistence type="predicted"/>
<evidence type="ECO:0000256" key="1">
    <source>
        <dbReference type="SAM" id="SignalP"/>
    </source>
</evidence>
<dbReference type="RefSeq" id="WP_163346619.1">
    <property type="nucleotide sequence ID" value="NZ_CP048409.1"/>
</dbReference>
<feature type="chain" id="PRO_5025655481" evidence="1">
    <location>
        <begin position="21"/>
        <end position="818"/>
    </location>
</feature>
<organism evidence="2 3">
    <name type="scientific">Draconibacterium halophilum</name>
    <dbReference type="NCBI Taxonomy" id="2706887"/>
    <lineage>
        <taxon>Bacteria</taxon>
        <taxon>Pseudomonadati</taxon>
        <taxon>Bacteroidota</taxon>
        <taxon>Bacteroidia</taxon>
        <taxon>Marinilabiliales</taxon>
        <taxon>Prolixibacteraceae</taxon>
        <taxon>Draconibacterium</taxon>
    </lineage>
</organism>
<dbReference type="Pfam" id="PF18939">
    <property type="entry name" value="DUF5686"/>
    <property type="match status" value="1"/>
</dbReference>
<keyword evidence="2" id="KW-0645">Protease</keyword>
<feature type="signal peptide" evidence="1">
    <location>
        <begin position="1"/>
        <end position="20"/>
    </location>
</feature>
<dbReference type="KEGG" id="drc:G0Q07_13005"/>
<evidence type="ECO:0000313" key="2">
    <source>
        <dbReference type="EMBL" id="QIA08577.1"/>
    </source>
</evidence>
<dbReference type="AlphaFoldDB" id="A0A6C0RET1"/>
<reference evidence="2 3" key="1">
    <citation type="submission" date="2020-02" db="EMBL/GenBank/DDBJ databases">
        <title>Genome sequencing for Draconibacterium sp. strain M1.</title>
        <authorList>
            <person name="Park S.-J."/>
        </authorList>
    </citation>
    <scope>NUCLEOTIDE SEQUENCE [LARGE SCALE GENOMIC DNA]</scope>
    <source>
        <strain evidence="2 3">M1</strain>
    </source>
</reference>